<feature type="compositionally biased region" description="Basic and acidic residues" evidence="1">
    <location>
        <begin position="10"/>
        <end position="25"/>
    </location>
</feature>
<dbReference type="InterPro" id="IPR001251">
    <property type="entry name" value="CRAL-TRIO_dom"/>
</dbReference>
<dbReference type="Proteomes" id="UP000095767">
    <property type="component" value="Unassembled WGS sequence"/>
</dbReference>
<gene>
    <name evidence="3" type="ORF">BAE44_0013806</name>
</gene>
<dbReference type="SUPFAM" id="SSF46938">
    <property type="entry name" value="CRAL/TRIO N-terminal domain"/>
    <property type="match status" value="1"/>
</dbReference>
<dbReference type="PANTHER" id="PTHR45824:SF7">
    <property type="entry name" value="OS05G0267800 PROTEIN"/>
    <property type="match status" value="1"/>
</dbReference>
<dbReference type="Gene3D" id="3.40.525.10">
    <property type="entry name" value="CRAL-TRIO lipid binding domain"/>
    <property type="match status" value="1"/>
</dbReference>
<dbReference type="OrthoDB" id="75724at2759"/>
<proteinExistence type="predicted"/>
<feature type="region of interest" description="Disordered" evidence="1">
    <location>
        <begin position="1"/>
        <end position="25"/>
    </location>
</feature>
<evidence type="ECO:0000259" key="2">
    <source>
        <dbReference type="PROSITE" id="PS50191"/>
    </source>
</evidence>
<dbReference type="Pfam" id="PF00650">
    <property type="entry name" value="CRAL_TRIO"/>
    <property type="match status" value="1"/>
</dbReference>
<dbReference type="AlphaFoldDB" id="A0A1E5VJ88"/>
<comment type="caution">
    <text evidence="3">The sequence shown here is derived from an EMBL/GenBank/DDBJ whole genome shotgun (WGS) entry which is preliminary data.</text>
</comment>
<dbReference type="EMBL" id="LWDX02037939">
    <property type="protein sequence ID" value="OEL25175.1"/>
    <property type="molecule type" value="Genomic_DNA"/>
</dbReference>
<evidence type="ECO:0000313" key="4">
    <source>
        <dbReference type="Proteomes" id="UP000095767"/>
    </source>
</evidence>
<organism evidence="3 4">
    <name type="scientific">Dichanthelium oligosanthes</name>
    <dbReference type="NCBI Taxonomy" id="888268"/>
    <lineage>
        <taxon>Eukaryota</taxon>
        <taxon>Viridiplantae</taxon>
        <taxon>Streptophyta</taxon>
        <taxon>Embryophyta</taxon>
        <taxon>Tracheophyta</taxon>
        <taxon>Spermatophyta</taxon>
        <taxon>Magnoliopsida</taxon>
        <taxon>Liliopsida</taxon>
        <taxon>Poales</taxon>
        <taxon>Poaceae</taxon>
        <taxon>PACMAD clade</taxon>
        <taxon>Panicoideae</taxon>
        <taxon>Panicodae</taxon>
        <taxon>Paniceae</taxon>
        <taxon>Dichantheliinae</taxon>
        <taxon>Dichanthelium</taxon>
    </lineage>
</organism>
<dbReference type="InterPro" id="IPR011074">
    <property type="entry name" value="CRAL/TRIO_N_dom"/>
</dbReference>
<evidence type="ECO:0000313" key="3">
    <source>
        <dbReference type="EMBL" id="OEL25175.1"/>
    </source>
</evidence>
<dbReference type="PROSITE" id="PS50191">
    <property type="entry name" value="CRAL_TRIO"/>
    <property type="match status" value="1"/>
</dbReference>
<accession>A0A1E5VJ88</accession>
<sequence length="278" mass="32239">MSYLFQSRTEAMHKKPASPEEQKRKIDDVRELLGDLPTEMPSFLSDGTIRRFLRAKNWSTEQAAKALKEAGKWRRQFKPEKICWDDIAGIENEARRAYIPDYLDKNGRTVFVVMTSLKSLNSTKERIKQLVYNLENMAMNSEDAQEDNVVWMCNFRGWTLSSTPLWETRESLHIIQNYYPGLIGAAILSNPPKIFESFWKIVKHFIEPTLQEKVKFVYSNNSESQRIMADMFDMDKLESAFGGKNTASLDISKYAERMRRRDQLRGTCKHANGNISSS</sequence>
<keyword evidence="4" id="KW-1185">Reference proteome</keyword>
<dbReference type="CDD" id="cd00170">
    <property type="entry name" value="SEC14"/>
    <property type="match status" value="1"/>
</dbReference>
<reference evidence="3 4" key="1">
    <citation type="submission" date="2016-09" db="EMBL/GenBank/DDBJ databases">
        <title>The draft genome of Dichanthelium oligosanthes: A C3 panicoid grass species.</title>
        <authorList>
            <person name="Studer A.J."/>
            <person name="Schnable J.C."/>
            <person name="Brutnell T.P."/>
        </authorList>
    </citation>
    <scope>NUCLEOTIDE SEQUENCE [LARGE SCALE GENOMIC DNA]</scope>
    <source>
        <strain evidence="4">cv. Kellogg 1175</strain>
        <tissue evidence="3">Leaf</tissue>
    </source>
</reference>
<dbReference type="SMART" id="SM01100">
    <property type="entry name" value="CRAL_TRIO_N"/>
    <property type="match status" value="1"/>
</dbReference>
<dbReference type="InterPro" id="IPR036273">
    <property type="entry name" value="CRAL/TRIO_N_dom_sf"/>
</dbReference>
<dbReference type="SUPFAM" id="SSF52087">
    <property type="entry name" value="CRAL/TRIO domain"/>
    <property type="match status" value="1"/>
</dbReference>
<dbReference type="PANTHER" id="PTHR45824">
    <property type="entry name" value="GH16843P"/>
    <property type="match status" value="1"/>
</dbReference>
<dbReference type="FunFam" id="3.40.525.10:FF:000024">
    <property type="entry name" value="Sec14p-like phosphatidylinositol transfer family protein"/>
    <property type="match status" value="1"/>
</dbReference>
<dbReference type="InterPro" id="IPR036865">
    <property type="entry name" value="CRAL-TRIO_dom_sf"/>
</dbReference>
<protein>
    <recommendedName>
        <fullName evidence="2">CRAL-TRIO domain-containing protein</fullName>
    </recommendedName>
</protein>
<name>A0A1E5VJ88_9POAL</name>
<dbReference type="STRING" id="888268.A0A1E5VJ88"/>
<feature type="domain" description="CRAL-TRIO" evidence="2">
    <location>
        <begin position="86"/>
        <end position="249"/>
    </location>
</feature>
<dbReference type="InterPro" id="IPR052578">
    <property type="entry name" value="PI_Transfer_CRAL-TRIO"/>
</dbReference>
<dbReference type="SMART" id="SM00516">
    <property type="entry name" value="SEC14"/>
    <property type="match status" value="1"/>
</dbReference>
<evidence type="ECO:0000256" key="1">
    <source>
        <dbReference type="SAM" id="MobiDB-lite"/>
    </source>
</evidence>
<dbReference type="GO" id="GO:0008526">
    <property type="term" value="F:phosphatidylinositol transfer activity"/>
    <property type="evidence" value="ECO:0007669"/>
    <property type="project" value="TreeGrafter"/>
</dbReference>